<dbReference type="Proteomes" id="UP001151532">
    <property type="component" value="Unassembled WGS sequence"/>
</dbReference>
<reference evidence="2" key="2">
    <citation type="journal article" date="2023" name="Int. J. Mol. Sci.">
        <title>De Novo Assembly and Annotation of 11 Diverse Shrub Willow (Salix) Genomes Reveals Novel Gene Organization in Sex-Linked Regions.</title>
        <authorList>
            <person name="Hyden B."/>
            <person name="Feng K."/>
            <person name="Yates T.B."/>
            <person name="Jawdy S."/>
            <person name="Cereghino C."/>
            <person name="Smart L.B."/>
            <person name="Muchero W."/>
        </authorList>
    </citation>
    <scope>NUCLEOTIDE SEQUENCE</scope>
    <source>
        <tissue evidence="2">Shoot tip</tissue>
    </source>
</reference>
<evidence type="ECO:0000313" key="2">
    <source>
        <dbReference type="EMBL" id="KAJ6674333.1"/>
    </source>
</evidence>
<proteinExistence type="predicted"/>
<dbReference type="AlphaFoldDB" id="A0A9Q0NR10"/>
<organism evidence="2 3">
    <name type="scientific">Salix purpurea</name>
    <name type="common">Purple osier willow</name>
    <dbReference type="NCBI Taxonomy" id="77065"/>
    <lineage>
        <taxon>Eukaryota</taxon>
        <taxon>Viridiplantae</taxon>
        <taxon>Streptophyta</taxon>
        <taxon>Embryophyta</taxon>
        <taxon>Tracheophyta</taxon>
        <taxon>Spermatophyta</taxon>
        <taxon>Magnoliopsida</taxon>
        <taxon>eudicotyledons</taxon>
        <taxon>Gunneridae</taxon>
        <taxon>Pentapetalae</taxon>
        <taxon>rosids</taxon>
        <taxon>fabids</taxon>
        <taxon>Malpighiales</taxon>
        <taxon>Salicaceae</taxon>
        <taxon>Saliceae</taxon>
        <taxon>Salix</taxon>
    </lineage>
</organism>
<reference evidence="2" key="1">
    <citation type="submission" date="2022-11" db="EMBL/GenBank/DDBJ databases">
        <authorList>
            <person name="Hyden B.L."/>
            <person name="Feng K."/>
            <person name="Yates T."/>
            <person name="Jawdy S."/>
            <person name="Smart L.B."/>
            <person name="Muchero W."/>
        </authorList>
    </citation>
    <scope>NUCLEOTIDE SEQUENCE</scope>
    <source>
        <tissue evidence="2">Shoot tip</tissue>
    </source>
</reference>
<comment type="caution">
    <text evidence="2">The sequence shown here is derived from an EMBL/GenBank/DDBJ whole genome shotgun (WGS) entry which is preliminary data.</text>
</comment>
<gene>
    <name evidence="2" type="ORF">OIU79_021508</name>
</gene>
<evidence type="ECO:0000256" key="1">
    <source>
        <dbReference type="SAM" id="MobiDB-lite"/>
    </source>
</evidence>
<sequence length="49" mass="5333">MMGLSWVVAVDGKGRLLGAMAVGVAAEEEDEDEDEEEEDTRADEGWGYN</sequence>
<dbReference type="EMBL" id="JAPFFK010000387">
    <property type="protein sequence ID" value="KAJ6674333.1"/>
    <property type="molecule type" value="Genomic_DNA"/>
</dbReference>
<name>A0A9Q0NR10_SALPP</name>
<keyword evidence="3" id="KW-1185">Reference proteome</keyword>
<protein>
    <submittedName>
        <fullName evidence="2">Uncharacterized protein</fullName>
    </submittedName>
</protein>
<accession>A0A9Q0NR10</accession>
<evidence type="ECO:0000313" key="3">
    <source>
        <dbReference type="Proteomes" id="UP001151532"/>
    </source>
</evidence>
<feature type="region of interest" description="Disordered" evidence="1">
    <location>
        <begin position="24"/>
        <end position="49"/>
    </location>
</feature>
<feature type="compositionally biased region" description="Acidic residues" evidence="1">
    <location>
        <begin position="26"/>
        <end position="41"/>
    </location>
</feature>